<dbReference type="PANTHER" id="PTHR44943">
    <property type="entry name" value="CELLULOSE SYNTHASE OPERON PROTEIN C"/>
    <property type="match status" value="1"/>
</dbReference>
<dbReference type="SUPFAM" id="SSF48452">
    <property type="entry name" value="TPR-like"/>
    <property type="match status" value="1"/>
</dbReference>
<feature type="repeat" description="TPR" evidence="3">
    <location>
        <begin position="107"/>
        <end position="140"/>
    </location>
</feature>
<dbReference type="Pfam" id="PF00515">
    <property type="entry name" value="TPR_1"/>
    <property type="match status" value="3"/>
</dbReference>
<sequence length="652" mass="76468">MSKFKELMDEGTSHCKNERYDEAIECFNKAIPINPYDDKLFSVIGRTYYKKEDYAKATEYYERSIEINPNCHYSRYNWLGNCYYYLKDHSKALNQYKKVVKINPNYYTAYYNMGNSYLGLKKYTEAIKCYDLAINLNPDYIYSYYDKGAALYKNGDDLKALECFEHFLKYESDDNALDFKGQLLYRLGRKDDAMEIFNLVKDVELGNTGIGMILYAKKDYAGALDAYRQAFDVCQRMYIAESIITCAKQCNLKNALEIFNKYPKNPIAKYAVGLVNIEMDEYHNAIKSFKSILELNEDSIEFNSEFFTIFKYVYNNIDEKDSEYTSSILKNLYPVLKEVMDFKDKRISKNSSNLVHYTTPDAIRNLIKKDSHFRLSNVKYMNDPEEGEILLKNLKGNKIKEIAEKKGLDRYDDKKIDFGNEYPLQCFYDEIDGIDFQTTFIGSFLKQDDNLYLWRTYGRDSKKEEGKGMCVSISSKFFDKKPQITFDSLSSKDSGVNINKNNEDMGFSPVIYDIIYDSEESIEKIIIPFLKDIEGYLHKLKDLSLEQNGKYKALISTAVRAIMDEILYLVKSKNYQEEKESRILVTCGINHPKIKYNEDMGFPYKLYIEIEKPFREYIEKIVLGPCIEDCGRWKLYLNREGIKVKESNCKYR</sequence>
<dbReference type="Proteomes" id="UP000590564">
    <property type="component" value="Unassembled WGS sequence"/>
</dbReference>
<dbReference type="EMBL" id="JACHED010000001">
    <property type="protein sequence ID" value="MBB6495986.1"/>
    <property type="molecule type" value="Genomic_DNA"/>
</dbReference>
<dbReference type="Pfam" id="PF11185">
    <property type="entry name" value="DUF2971"/>
    <property type="match status" value="1"/>
</dbReference>
<evidence type="ECO:0000313" key="5">
    <source>
        <dbReference type="Proteomes" id="UP000590564"/>
    </source>
</evidence>
<comment type="caution">
    <text evidence="4">The sequence shown here is derived from an EMBL/GenBank/DDBJ whole genome shotgun (WGS) entry which is preliminary data.</text>
</comment>
<dbReference type="AlphaFoldDB" id="A0A7J9S8S9"/>
<protein>
    <submittedName>
        <fullName evidence="4">Tetratricopeptide (TPR) repeat protein</fullName>
    </submittedName>
</protein>
<dbReference type="InterPro" id="IPR051685">
    <property type="entry name" value="Ycf3/AcsC/BcsC/TPR_MFPF"/>
</dbReference>
<evidence type="ECO:0000313" key="4">
    <source>
        <dbReference type="EMBL" id="MBB6495986.1"/>
    </source>
</evidence>
<dbReference type="Pfam" id="PF13374">
    <property type="entry name" value="TPR_10"/>
    <property type="match status" value="1"/>
</dbReference>
<reference evidence="4 5" key="1">
    <citation type="submission" date="2020-08" db="EMBL/GenBank/DDBJ databases">
        <title>Genomic Encyclopedia of Type Strains, Phase IV (KMG-V): Genome sequencing to study the core and pangenomes of soil and plant-associated prokaryotes.</title>
        <authorList>
            <person name="Whitman W."/>
        </authorList>
    </citation>
    <scope>NUCLEOTIDE SEQUENCE [LARGE SCALE GENOMIC DNA]</scope>
    <source>
        <strain evidence="4 5">D1</strain>
    </source>
</reference>
<feature type="repeat" description="TPR" evidence="3">
    <location>
        <begin position="73"/>
        <end position="106"/>
    </location>
</feature>
<evidence type="ECO:0000256" key="2">
    <source>
        <dbReference type="ARBA" id="ARBA00022803"/>
    </source>
</evidence>
<dbReference type="InterPro" id="IPR011990">
    <property type="entry name" value="TPR-like_helical_dom_sf"/>
</dbReference>
<dbReference type="SMART" id="SM00028">
    <property type="entry name" value="TPR"/>
    <property type="match status" value="7"/>
</dbReference>
<gene>
    <name evidence="4" type="ORF">HNP96_000007</name>
</gene>
<organism evidence="4 5">
    <name type="scientific">Methanococcus maripaludis</name>
    <name type="common">Methanococcus deltae</name>
    <dbReference type="NCBI Taxonomy" id="39152"/>
    <lineage>
        <taxon>Archaea</taxon>
        <taxon>Methanobacteriati</taxon>
        <taxon>Methanobacteriota</taxon>
        <taxon>Methanomada group</taxon>
        <taxon>Methanococci</taxon>
        <taxon>Methanococcales</taxon>
        <taxon>Methanococcaceae</taxon>
        <taxon>Methanococcus</taxon>
    </lineage>
</organism>
<feature type="repeat" description="TPR" evidence="3">
    <location>
        <begin position="38"/>
        <end position="71"/>
    </location>
</feature>
<keyword evidence="2 3" id="KW-0802">TPR repeat</keyword>
<dbReference type="InterPro" id="IPR021352">
    <property type="entry name" value="DUF2971"/>
</dbReference>
<name>A0A7J9S8S9_METMI</name>
<keyword evidence="1" id="KW-0677">Repeat</keyword>
<dbReference type="Pfam" id="PF13432">
    <property type="entry name" value="TPR_16"/>
    <property type="match status" value="1"/>
</dbReference>
<dbReference type="Gene3D" id="1.25.40.10">
    <property type="entry name" value="Tetratricopeptide repeat domain"/>
    <property type="match status" value="4"/>
</dbReference>
<proteinExistence type="predicted"/>
<feature type="repeat" description="TPR" evidence="3">
    <location>
        <begin position="4"/>
        <end position="37"/>
    </location>
</feature>
<dbReference type="RefSeq" id="WP_184231921.1">
    <property type="nucleotide sequence ID" value="NZ_JACHED010000001.1"/>
</dbReference>
<accession>A0A7J9S8S9</accession>
<dbReference type="PROSITE" id="PS50005">
    <property type="entry name" value="TPR"/>
    <property type="match status" value="5"/>
</dbReference>
<feature type="repeat" description="TPR" evidence="3">
    <location>
        <begin position="266"/>
        <end position="299"/>
    </location>
</feature>
<dbReference type="PANTHER" id="PTHR44943:SF8">
    <property type="entry name" value="TPR REPEAT-CONTAINING PROTEIN MJ0263"/>
    <property type="match status" value="1"/>
</dbReference>
<evidence type="ECO:0000256" key="1">
    <source>
        <dbReference type="ARBA" id="ARBA00022737"/>
    </source>
</evidence>
<dbReference type="Pfam" id="PF13181">
    <property type="entry name" value="TPR_8"/>
    <property type="match status" value="1"/>
</dbReference>
<dbReference type="PROSITE" id="PS50293">
    <property type="entry name" value="TPR_REGION"/>
    <property type="match status" value="2"/>
</dbReference>
<evidence type="ECO:0000256" key="3">
    <source>
        <dbReference type="PROSITE-ProRule" id="PRU00339"/>
    </source>
</evidence>
<dbReference type="InterPro" id="IPR019734">
    <property type="entry name" value="TPR_rpt"/>
</dbReference>